<reference evidence="8 9" key="1">
    <citation type="submission" date="2019-10" db="EMBL/GenBank/DDBJ databases">
        <title>Alcanivorax sp.PA15-N-34 draft genome sequence.</title>
        <authorList>
            <person name="Liao X."/>
            <person name="Shao Z."/>
        </authorList>
    </citation>
    <scope>NUCLEOTIDE SEQUENCE [LARGE SCALE GENOMIC DNA]</scope>
    <source>
        <strain evidence="8 9">PA15-N-34</strain>
    </source>
</reference>
<keyword evidence="5" id="KW-0443">Lipid metabolism</keyword>
<evidence type="ECO:0000256" key="6">
    <source>
        <dbReference type="PIRSR" id="PIRSR003085-1"/>
    </source>
</evidence>
<dbReference type="GO" id="GO:0008168">
    <property type="term" value="F:methyltransferase activity"/>
    <property type="evidence" value="ECO:0007669"/>
    <property type="project" value="UniProtKB-KW"/>
</dbReference>
<evidence type="ECO:0000313" key="9">
    <source>
        <dbReference type="Proteomes" id="UP000469421"/>
    </source>
</evidence>
<dbReference type="CDD" id="cd02440">
    <property type="entry name" value="AdoMet_MTases"/>
    <property type="match status" value="1"/>
</dbReference>
<proteinExistence type="inferred from homology"/>
<keyword evidence="7" id="KW-0175">Coiled coil</keyword>
<dbReference type="Proteomes" id="UP000469421">
    <property type="component" value="Unassembled WGS sequence"/>
</dbReference>
<dbReference type="InterPro" id="IPR003333">
    <property type="entry name" value="CMAS"/>
</dbReference>
<feature type="active site" evidence="6">
    <location>
        <position position="392"/>
    </location>
</feature>
<keyword evidence="2 8" id="KW-0489">Methyltransferase</keyword>
<dbReference type="AlphaFoldDB" id="A0A6N7LW02"/>
<comment type="similarity">
    <text evidence="1">Belongs to the CFA/CMAS family.</text>
</comment>
<sequence length="420" mass="47237">MQSGENASNNSIVARDQASGLAGVARRLVLKQLQALPHGALRIEEPDGTVVNLGDSAEAGVIQLRDWRTYSMMMSGGALGAAEAYMEGGWDSPDLVAVIRYFAANIQAMRALEGGLAKVSKPALKLLHRHNRNSLQGSRRNIAAHYDLGNDFFALFLDRSMMYSSAVYPRADAGLEEAAEHKLDLVCQRLELQPGMEVLEIGTGWGGLAIHAARQYGVNVTTTTISREQARYAREQVKAAGLEDRITILEQDYRELEGQYDRVVSIEMIEAVGAEFLPSYFKVLGERLKPEGKLLLQAITVPDQRYDYARKQVDFIKRYIFPGGFLPSVSVMTEHFTRHTDLVATELYDIGLDYARTLHHWRERFLATLPKIRELGFDQRFIRMWDYYLCYCEGAFLERAISTVHIVATGPQWRPESDAR</sequence>
<dbReference type="GO" id="GO:0032259">
    <property type="term" value="P:methylation"/>
    <property type="evidence" value="ECO:0007669"/>
    <property type="project" value="UniProtKB-KW"/>
</dbReference>
<accession>A0A6N7LW02</accession>
<evidence type="ECO:0000313" key="8">
    <source>
        <dbReference type="EMBL" id="MQX54659.1"/>
    </source>
</evidence>
<comment type="caution">
    <text evidence="8">The sequence shown here is derived from an EMBL/GenBank/DDBJ whole genome shotgun (WGS) entry which is preliminary data.</text>
</comment>
<dbReference type="RefSeq" id="WP_153502224.1">
    <property type="nucleotide sequence ID" value="NZ_JBMZXE010000080.1"/>
</dbReference>
<gene>
    <name evidence="8" type="ORF">GFN93_15515</name>
</gene>
<evidence type="ECO:0000256" key="3">
    <source>
        <dbReference type="ARBA" id="ARBA00022679"/>
    </source>
</evidence>
<dbReference type="InterPro" id="IPR050723">
    <property type="entry name" value="CFA/CMAS"/>
</dbReference>
<dbReference type="Pfam" id="PF02353">
    <property type="entry name" value="CMAS"/>
    <property type="match status" value="1"/>
</dbReference>
<evidence type="ECO:0000256" key="1">
    <source>
        <dbReference type="ARBA" id="ARBA00010815"/>
    </source>
</evidence>
<evidence type="ECO:0000256" key="5">
    <source>
        <dbReference type="ARBA" id="ARBA00023098"/>
    </source>
</evidence>
<organism evidence="8 9">
    <name type="scientific">Alcanivorax sediminis</name>
    <dbReference type="NCBI Taxonomy" id="2663008"/>
    <lineage>
        <taxon>Bacteria</taxon>
        <taxon>Pseudomonadati</taxon>
        <taxon>Pseudomonadota</taxon>
        <taxon>Gammaproteobacteria</taxon>
        <taxon>Oceanospirillales</taxon>
        <taxon>Alcanivoracaceae</taxon>
        <taxon>Alcanivorax</taxon>
    </lineage>
</organism>
<dbReference type="PANTHER" id="PTHR43667:SF2">
    <property type="entry name" value="FATTY ACID C-METHYL TRANSFERASE"/>
    <property type="match status" value="1"/>
</dbReference>
<dbReference type="InterPro" id="IPR029063">
    <property type="entry name" value="SAM-dependent_MTases_sf"/>
</dbReference>
<keyword evidence="9" id="KW-1185">Reference proteome</keyword>
<dbReference type="PIRSF" id="PIRSF003085">
    <property type="entry name" value="CMAS"/>
    <property type="match status" value="1"/>
</dbReference>
<dbReference type="SUPFAM" id="SSF53335">
    <property type="entry name" value="S-adenosyl-L-methionine-dependent methyltransferases"/>
    <property type="match status" value="1"/>
</dbReference>
<protein>
    <submittedName>
        <fullName evidence="8">Methyltransferase domain-containing protein</fullName>
    </submittedName>
</protein>
<dbReference type="Gene3D" id="3.40.50.150">
    <property type="entry name" value="Vaccinia Virus protein VP39"/>
    <property type="match status" value="1"/>
</dbReference>
<evidence type="ECO:0000256" key="7">
    <source>
        <dbReference type="SAM" id="Coils"/>
    </source>
</evidence>
<keyword evidence="3 8" id="KW-0808">Transferase</keyword>
<evidence type="ECO:0000256" key="4">
    <source>
        <dbReference type="ARBA" id="ARBA00022691"/>
    </source>
</evidence>
<evidence type="ECO:0000256" key="2">
    <source>
        <dbReference type="ARBA" id="ARBA00022603"/>
    </source>
</evidence>
<dbReference type="EMBL" id="WIRE01000002">
    <property type="protein sequence ID" value="MQX54659.1"/>
    <property type="molecule type" value="Genomic_DNA"/>
</dbReference>
<dbReference type="PANTHER" id="PTHR43667">
    <property type="entry name" value="CYCLOPROPANE-FATTY-ACYL-PHOSPHOLIPID SYNTHASE"/>
    <property type="match status" value="1"/>
</dbReference>
<feature type="coiled-coil region" evidence="7">
    <location>
        <begin position="225"/>
        <end position="259"/>
    </location>
</feature>
<name>A0A6N7LW02_9GAMM</name>
<keyword evidence="4" id="KW-0949">S-adenosyl-L-methionine</keyword>
<dbReference type="GO" id="GO:0008610">
    <property type="term" value="P:lipid biosynthetic process"/>
    <property type="evidence" value="ECO:0007669"/>
    <property type="project" value="InterPro"/>
</dbReference>